<dbReference type="PANTHER" id="PTHR10980:SF3">
    <property type="entry name" value="LD16419P"/>
    <property type="match status" value="1"/>
</dbReference>
<protein>
    <recommendedName>
        <fullName evidence="7">Rho gdp-dissociation inhibitor</fullName>
    </recommendedName>
</protein>
<dbReference type="AlphaFoldDB" id="A0AAQ4F413"/>
<dbReference type="FunFam" id="2.70.50.30:FF:000003">
    <property type="entry name" value="Rho GDP-dissociation inhibitor 1"/>
    <property type="match status" value="1"/>
</dbReference>
<dbReference type="GO" id="GO:0005829">
    <property type="term" value="C:cytosol"/>
    <property type="evidence" value="ECO:0007669"/>
    <property type="project" value="TreeGrafter"/>
</dbReference>
<proteinExistence type="inferred from homology"/>
<comment type="subcellular location">
    <subcellularLocation>
        <location evidence="1">Cytoplasm</location>
    </subcellularLocation>
</comment>
<evidence type="ECO:0000256" key="1">
    <source>
        <dbReference type="ARBA" id="ARBA00004496"/>
    </source>
</evidence>
<dbReference type="Pfam" id="PF02115">
    <property type="entry name" value="Rho_GDI"/>
    <property type="match status" value="2"/>
</dbReference>
<organism evidence="5 6">
    <name type="scientific">Amblyomma americanum</name>
    <name type="common">Lone star tick</name>
    <dbReference type="NCBI Taxonomy" id="6943"/>
    <lineage>
        <taxon>Eukaryota</taxon>
        <taxon>Metazoa</taxon>
        <taxon>Ecdysozoa</taxon>
        <taxon>Arthropoda</taxon>
        <taxon>Chelicerata</taxon>
        <taxon>Arachnida</taxon>
        <taxon>Acari</taxon>
        <taxon>Parasitiformes</taxon>
        <taxon>Ixodida</taxon>
        <taxon>Ixodoidea</taxon>
        <taxon>Ixodidae</taxon>
        <taxon>Amblyomminae</taxon>
        <taxon>Amblyomma</taxon>
    </lineage>
</organism>
<dbReference type="SUPFAM" id="SSF81296">
    <property type="entry name" value="E set domains"/>
    <property type="match status" value="1"/>
</dbReference>
<dbReference type="EMBL" id="JARKHS020007479">
    <property type="protein sequence ID" value="KAK8781641.1"/>
    <property type="molecule type" value="Genomic_DNA"/>
</dbReference>
<evidence type="ECO:0000256" key="2">
    <source>
        <dbReference type="ARBA" id="ARBA00009758"/>
    </source>
</evidence>
<evidence type="ECO:0000256" key="4">
    <source>
        <dbReference type="SAM" id="MobiDB-lite"/>
    </source>
</evidence>
<reference evidence="5 6" key="1">
    <citation type="journal article" date="2023" name="Arcadia Sci">
        <title>De novo assembly of a long-read Amblyomma americanum tick genome.</title>
        <authorList>
            <person name="Chou S."/>
            <person name="Poskanzer K.E."/>
            <person name="Rollins M."/>
            <person name="Thuy-Boun P.S."/>
        </authorList>
    </citation>
    <scope>NUCLEOTIDE SEQUENCE [LARGE SCALE GENOMIC DNA]</scope>
    <source>
        <strain evidence="5">F_SG_1</strain>
        <tissue evidence="5">Salivary glands</tissue>
    </source>
</reference>
<feature type="region of interest" description="Disordered" evidence="4">
    <location>
        <begin position="1"/>
        <end position="29"/>
    </location>
</feature>
<evidence type="ECO:0000313" key="5">
    <source>
        <dbReference type="EMBL" id="KAK8781641.1"/>
    </source>
</evidence>
<accession>A0AAQ4F413</accession>
<comment type="caution">
    <text evidence="5">The sequence shown here is derived from an EMBL/GenBank/DDBJ whole genome shotgun (WGS) entry which is preliminary data.</text>
</comment>
<dbReference type="InterPro" id="IPR024792">
    <property type="entry name" value="RhoGDI_dom_sf"/>
</dbReference>
<dbReference type="Proteomes" id="UP001321473">
    <property type="component" value="Unassembled WGS sequence"/>
</dbReference>
<dbReference type="GO" id="GO:0016020">
    <property type="term" value="C:membrane"/>
    <property type="evidence" value="ECO:0007669"/>
    <property type="project" value="TreeGrafter"/>
</dbReference>
<keyword evidence="3" id="KW-0963">Cytoplasm</keyword>
<dbReference type="PANTHER" id="PTHR10980">
    <property type="entry name" value="RHO GDP-DISSOCIATION INHIBITOR"/>
    <property type="match status" value="1"/>
</dbReference>
<dbReference type="InterPro" id="IPR000406">
    <property type="entry name" value="Rho_GDI"/>
</dbReference>
<dbReference type="Gene3D" id="2.70.50.30">
    <property type="entry name" value="Coagulation Factor XIII, subunit A, domain 1"/>
    <property type="match status" value="2"/>
</dbReference>
<dbReference type="InterPro" id="IPR014756">
    <property type="entry name" value="Ig_E-set"/>
</dbReference>
<evidence type="ECO:0000256" key="3">
    <source>
        <dbReference type="ARBA" id="ARBA00022490"/>
    </source>
</evidence>
<evidence type="ECO:0008006" key="7">
    <source>
        <dbReference type="Google" id="ProtNLM"/>
    </source>
</evidence>
<sequence>MADDQEQQTKPVVEDDEDHPNYKPPAAKTLKDIVEADKEDPSLQKYKETLLGAATAEAIVVEDLEQIKKRTFIVKEGIQYRIRIEFFVQREIVTGLKYVQKIYRHGLQVEKMNQMVGSYAPKKEIQSFTTPQEDMPAGMLARGQYTVKSLFTDDDKHEHLKWEWTFEIKKDWD</sequence>
<dbReference type="GO" id="GO:0007266">
    <property type="term" value="P:Rho protein signal transduction"/>
    <property type="evidence" value="ECO:0007669"/>
    <property type="project" value="InterPro"/>
</dbReference>
<name>A0AAQ4F413_AMBAM</name>
<gene>
    <name evidence="5" type="ORF">V5799_017025</name>
</gene>
<dbReference type="GO" id="GO:0005094">
    <property type="term" value="F:Rho GDP-dissociation inhibitor activity"/>
    <property type="evidence" value="ECO:0007669"/>
    <property type="project" value="InterPro"/>
</dbReference>
<evidence type="ECO:0000313" key="6">
    <source>
        <dbReference type="Proteomes" id="UP001321473"/>
    </source>
</evidence>
<comment type="similarity">
    <text evidence="2">Belongs to the Rho GDI family.</text>
</comment>
<dbReference type="PRINTS" id="PR00492">
    <property type="entry name" value="RHOGDI"/>
</dbReference>
<keyword evidence="6" id="KW-1185">Reference proteome</keyword>